<keyword evidence="2" id="KW-1185">Reference proteome</keyword>
<protein>
    <submittedName>
        <fullName evidence="1">Uncharacterized protein</fullName>
    </submittedName>
</protein>
<dbReference type="OrthoDB" id="7107775at2"/>
<gene>
    <name evidence="1" type="ORF">C8J28_12521</name>
</gene>
<name>A0A2T5JSU6_9RHOB</name>
<proteinExistence type="predicted"/>
<accession>A0A2T5JSU6</accession>
<dbReference type="Proteomes" id="UP000244060">
    <property type="component" value="Unassembled WGS sequence"/>
</dbReference>
<evidence type="ECO:0000313" key="2">
    <source>
        <dbReference type="Proteomes" id="UP000244060"/>
    </source>
</evidence>
<dbReference type="RefSeq" id="WP_108222432.1">
    <property type="nucleotide sequence ID" value="NZ_CP183928.1"/>
</dbReference>
<dbReference type="AlphaFoldDB" id="A0A2T5JSU6"/>
<dbReference type="EMBL" id="QAOT01000025">
    <property type="protein sequence ID" value="PTR12062.1"/>
    <property type="molecule type" value="Genomic_DNA"/>
</dbReference>
<comment type="caution">
    <text evidence="1">The sequence shown here is derived from an EMBL/GenBank/DDBJ whole genome shotgun (WGS) entry which is preliminary data.</text>
</comment>
<sequence>MTTRFERKLDTSLLDLPLAADFLPFNDLLRAWVPAGDGTAGGANMRDGLRLAIRRNYVNFYLAGQSVARVDFGQRPKCLKLTVHDKYVRGEQEQGQKTMRFVSGKPSDTPAIVADWISNARANAEGKAKRDGDREKTFVDEVISHNPNVIDVEMAMPGVLNDNGNPTAPRMDIVALEPHGDGWQLVFWEAKLSRNDEAKSLTEPQVFRQLEKYRTWLRDHEADVIAAYQQTCRILVDFRERTMKSNPDIGELGSGIRAVADGAVLALDPTIRLLIDGRKDTGRFADRHLAPLKEETTAHLVQKDADLILPVGTTAAAAPVTD</sequence>
<reference evidence="1 2" key="1">
    <citation type="submission" date="2018-04" db="EMBL/GenBank/DDBJ databases">
        <title>Genomic Encyclopedia of Type Strains, Phase III (KMG-III): the genomes of soil and plant-associated and newly described type strains.</title>
        <authorList>
            <person name="Whitman W."/>
        </authorList>
    </citation>
    <scope>NUCLEOTIDE SEQUENCE [LARGE SCALE GENOMIC DNA]</scope>
    <source>
        <strain evidence="1 2">KA25</strain>
    </source>
</reference>
<organism evidence="1 2">
    <name type="scientific">Cereibacter azotoformans</name>
    <dbReference type="NCBI Taxonomy" id="43057"/>
    <lineage>
        <taxon>Bacteria</taxon>
        <taxon>Pseudomonadati</taxon>
        <taxon>Pseudomonadota</taxon>
        <taxon>Alphaproteobacteria</taxon>
        <taxon>Rhodobacterales</taxon>
        <taxon>Paracoccaceae</taxon>
        <taxon>Cereibacter</taxon>
    </lineage>
</organism>
<evidence type="ECO:0000313" key="1">
    <source>
        <dbReference type="EMBL" id="PTR12062.1"/>
    </source>
</evidence>